<dbReference type="GO" id="GO:0071972">
    <property type="term" value="F:peptidoglycan L,D-transpeptidase activity"/>
    <property type="evidence" value="ECO:0007669"/>
    <property type="project" value="TreeGrafter"/>
</dbReference>
<dbReference type="PANTHER" id="PTHR30627:SF24">
    <property type="entry name" value="PENICILLIN-BINDING PROTEIN 4B"/>
    <property type="match status" value="1"/>
</dbReference>
<reference evidence="3 4" key="1">
    <citation type="submission" date="2020-08" db="EMBL/GenBank/DDBJ databases">
        <title>Sequencing the genomes of 1000 actinobacteria strains.</title>
        <authorList>
            <person name="Klenk H.-P."/>
        </authorList>
    </citation>
    <scope>NUCLEOTIDE SEQUENCE [LARGE SCALE GENOMIC DNA]</scope>
    <source>
        <strain evidence="3 4">DSM 23040</strain>
    </source>
</reference>
<dbReference type="Proteomes" id="UP000568050">
    <property type="component" value="Unassembled WGS sequence"/>
</dbReference>
<dbReference type="RefSeq" id="WP_183376036.1">
    <property type="nucleotide sequence ID" value="NZ_CBCSFZ010000006.1"/>
</dbReference>
<evidence type="ECO:0000259" key="2">
    <source>
        <dbReference type="Pfam" id="PF21922"/>
    </source>
</evidence>
<dbReference type="GO" id="GO:0008658">
    <property type="term" value="F:penicillin binding"/>
    <property type="evidence" value="ECO:0007669"/>
    <property type="project" value="InterPro"/>
</dbReference>
<feature type="domain" description="Penicillin binding protein A dimerisation" evidence="2">
    <location>
        <begin position="52"/>
        <end position="134"/>
    </location>
</feature>
<proteinExistence type="predicted"/>
<evidence type="ECO:0000313" key="4">
    <source>
        <dbReference type="Proteomes" id="UP000568050"/>
    </source>
</evidence>
<comment type="caution">
    <text evidence="3">The sequence shown here is derived from an EMBL/GenBank/DDBJ whole genome shotgun (WGS) entry which is preliminary data.</text>
</comment>
<dbReference type="SUPFAM" id="SSF56601">
    <property type="entry name" value="beta-lactamase/transpeptidase-like"/>
    <property type="match status" value="1"/>
</dbReference>
<dbReference type="InterPro" id="IPR050515">
    <property type="entry name" value="Beta-lactam/transpept"/>
</dbReference>
<protein>
    <submittedName>
        <fullName evidence="3">Peptidoglycan glycosyltransferase</fullName>
        <ecNumber evidence="3">2.4.1.129</ecNumber>
    </submittedName>
</protein>
<dbReference type="EC" id="2.4.1.129" evidence="3"/>
<dbReference type="PANTHER" id="PTHR30627">
    <property type="entry name" value="PEPTIDOGLYCAN D,D-TRANSPEPTIDASE"/>
    <property type="match status" value="1"/>
</dbReference>
<dbReference type="InterPro" id="IPR054120">
    <property type="entry name" value="PBPA_dimer"/>
</dbReference>
<dbReference type="EMBL" id="JACHWP010000003">
    <property type="protein sequence ID" value="MBB3023139.1"/>
    <property type="molecule type" value="Genomic_DNA"/>
</dbReference>
<name>A0A839QWB4_9MICO</name>
<dbReference type="Pfam" id="PF21922">
    <property type="entry name" value="PBP_dimer_2"/>
    <property type="match status" value="1"/>
</dbReference>
<dbReference type="GO" id="GO:0071555">
    <property type="term" value="P:cell wall organization"/>
    <property type="evidence" value="ECO:0007669"/>
    <property type="project" value="TreeGrafter"/>
</dbReference>
<dbReference type="Gene3D" id="3.40.710.10">
    <property type="entry name" value="DD-peptidase/beta-lactamase superfamily"/>
    <property type="match status" value="1"/>
</dbReference>
<keyword evidence="4" id="KW-1185">Reference proteome</keyword>
<dbReference type="GO" id="GO:0005886">
    <property type="term" value="C:plasma membrane"/>
    <property type="evidence" value="ECO:0007669"/>
    <property type="project" value="TreeGrafter"/>
</dbReference>
<dbReference type="Pfam" id="PF00905">
    <property type="entry name" value="Transpeptidase"/>
    <property type="match status" value="1"/>
</dbReference>
<evidence type="ECO:0000259" key="1">
    <source>
        <dbReference type="Pfam" id="PF00905"/>
    </source>
</evidence>
<organism evidence="3 4">
    <name type="scientific">Helcobacillus massiliensis</name>
    <dbReference type="NCBI Taxonomy" id="521392"/>
    <lineage>
        <taxon>Bacteria</taxon>
        <taxon>Bacillati</taxon>
        <taxon>Actinomycetota</taxon>
        <taxon>Actinomycetes</taxon>
        <taxon>Micrococcales</taxon>
        <taxon>Dermabacteraceae</taxon>
        <taxon>Helcobacillus</taxon>
    </lineage>
</organism>
<sequence length="481" mass="51592">MNKPLRHVSLVLAVLFLLLFGSSTYFQAIRTHELSADSRNARAIYNEYGRARGPIVVDGEAVATSTQVNDNYGYQRSYDPARTYSSVTGYYSVVYGFSGIEAAMQKELSGDADALFYQRVRDLISGRPARGATVELTIDPAMQKAAVDSLDGRKGAVVALDPETGAVLALVSSPTFNPNDLAGHDTTKVAENWKRLQEDPDRPLRNRAISGNLYPAGSTFKLLVAASALQDGGYTKDSVVPGPGSYRLPNSNSTMTNFSGGDRTACGPNNESSLQAAMQQSCNTSFAMLGVKLGEDKLAATLKDYGFGQEQYIPMKVAPSHIATDMDDAQLAMTSIGQYETRVTPMQMAMVAASFANDGVVMEPQVVKGVRTSSLTQVSTMTPKRMSQPLSASNAAQMREMMQATVEDGTGGAARIDGLEVGGKTGTAEWERGKKAHSWFVGYASDGEKKVAIAVIVEEGGYGSRVAAPIARDVMKARYER</sequence>
<dbReference type="InterPro" id="IPR001460">
    <property type="entry name" value="PCN-bd_Tpept"/>
</dbReference>
<accession>A0A839QWB4</accession>
<keyword evidence="3" id="KW-0328">Glycosyltransferase</keyword>
<feature type="domain" description="Penicillin-binding protein transpeptidase" evidence="1">
    <location>
        <begin position="155"/>
        <end position="476"/>
    </location>
</feature>
<dbReference type="Gene3D" id="3.90.1310.10">
    <property type="entry name" value="Penicillin-binding protein 2a (Domain 2)"/>
    <property type="match status" value="1"/>
</dbReference>
<evidence type="ECO:0000313" key="3">
    <source>
        <dbReference type="EMBL" id="MBB3023139.1"/>
    </source>
</evidence>
<gene>
    <name evidence="3" type="ORF">FHX50_001424</name>
</gene>
<keyword evidence="3" id="KW-0808">Transferase</keyword>
<dbReference type="GO" id="GO:0016757">
    <property type="term" value="F:glycosyltransferase activity"/>
    <property type="evidence" value="ECO:0007669"/>
    <property type="project" value="UniProtKB-KW"/>
</dbReference>
<dbReference type="InterPro" id="IPR012338">
    <property type="entry name" value="Beta-lactam/transpept-like"/>
</dbReference>
<dbReference type="AlphaFoldDB" id="A0A839QWB4"/>